<name>A0A8H6Y054_9AGAR</name>
<feature type="compositionally biased region" description="Acidic residues" evidence="1">
    <location>
        <begin position="409"/>
        <end position="420"/>
    </location>
</feature>
<keyword evidence="3" id="KW-1185">Reference proteome</keyword>
<accession>A0A8H6Y054</accession>
<feature type="region of interest" description="Disordered" evidence="1">
    <location>
        <begin position="409"/>
        <end position="429"/>
    </location>
</feature>
<proteinExistence type="predicted"/>
<gene>
    <name evidence="2" type="ORF">MSAN_01702700</name>
</gene>
<dbReference type="EMBL" id="JACAZH010000015">
    <property type="protein sequence ID" value="KAF7349756.1"/>
    <property type="molecule type" value="Genomic_DNA"/>
</dbReference>
<sequence length="480" mass="54996">MYSVRIGCRRTPMIVALYQGDEGEKEWKKSVSIYSRLRHPYILQIYATANLIPFQKFLESFQHSAILQAYICAYTCEDQCETVRYCEPMVDWHVTIPWVRASTGRLCIEFGTPAGKVRTLLTGRMEKLAPPDNIQALHDPNQEAWVIGSLAFERWYSPCHQFLAQYRSSDISMHGEVKLGTIIHCPAGRQFQDAVEIAYALPGLDRGLRLGDVFWYRHPPTFGDERLVTSREESEDGSVRYNSGDVFGRTISLVHSRDYVEAWFSQANYIFTQLKISSNYSDYVFVYWVHFSLHIRIPNQNPPDSYLFLCSPADFQTGPMSFQWPTHPAYWSLDPSGSKPLSHEEAANLGFLSMELKTEVRVVFWDDAVYSAQRKFHVAKGFDPDGQDVARELGHPLYELSVSVANVQEEDSAPDGDDESEHPSSRADFVQHDPLELTQEFSGYDDASARHCTFRQLVELVKFSLIFVLGVMHLYEHVRP</sequence>
<evidence type="ECO:0000313" key="2">
    <source>
        <dbReference type="EMBL" id="KAF7349756.1"/>
    </source>
</evidence>
<organism evidence="2 3">
    <name type="scientific">Mycena sanguinolenta</name>
    <dbReference type="NCBI Taxonomy" id="230812"/>
    <lineage>
        <taxon>Eukaryota</taxon>
        <taxon>Fungi</taxon>
        <taxon>Dikarya</taxon>
        <taxon>Basidiomycota</taxon>
        <taxon>Agaricomycotina</taxon>
        <taxon>Agaricomycetes</taxon>
        <taxon>Agaricomycetidae</taxon>
        <taxon>Agaricales</taxon>
        <taxon>Marasmiineae</taxon>
        <taxon>Mycenaceae</taxon>
        <taxon>Mycena</taxon>
    </lineage>
</organism>
<dbReference type="AlphaFoldDB" id="A0A8H6Y054"/>
<comment type="caution">
    <text evidence="2">The sequence shown here is derived from an EMBL/GenBank/DDBJ whole genome shotgun (WGS) entry which is preliminary data.</text>
</comment>
<dbReference type="Proteomes" id="UP000623467">
    <property type="component" value="Unassembled WGS sequence"/>
</dbReference>
<evidence type="ECO:0000313" key="3">
    <source>
        <dbReference type="Proteomes" id="UP000623467"/>
    </source>
</evidence>
<reference evidence="2" key="1">
    <citation type="submission" date="2020-05" db="EMBL/GenBank/DDBJ databases">
        <title>Mycena genomes resolve the evolution of fungal bioluminescence.</title>
        <authorList>
            <person name="Tsai I.J."/>
        </authorList>
    </citation>
    <scope>NUCLEOTIDE SEQUENCE</scope>
    <source>
        <strain evidence="2">160909Yilan</strain>
    </source>
</reference>
<evidence type="ECO:0000256" key="1">
    <source>
        <dbReference type="SAM" id="MobiDB-lite"/>
    </source>
</evidence>
<protein>
    <submittedName>
        <fullName evidence="2">Uncharacterized protein</fullName>
    </submittedName>
</protein>